<dbReference type="RefSeq" id="WP_345532904.1">
    <property type="nucleotide sequence ID" value="NZ_BAABLD010000008.1"/>
</dbReference>
<evidence type="ECO:0000313" key="2">
    <source>
        <dbReference type="Proteomes" id="UP001500547"/>
    </source>
</evidence>
<dbReference type="Gene3D" id="2.60.40.10">
    <property type="entry name" value="Immunoglobulins"/>
    <property type="match status" value="1"/>
</dbReference>
<protein>
    <submittedName>
        <fullName evidence="1">Uncharacterized protein</fullName>
    </submittedName>
</protein>
<accession>A0ABP9QQ29</accession>
<organism evidence="1 2">
    <name type="scientific">Viridibacterium curvum</name>
    <dbReference type="NCBI Taxonomy" id="1101404"/>
    <lineage>
        <taxon>Bacteria</taxon>
        <taxon>Pseudomonadati</taxon>
        <taxon>Pseudomonadota</taxon>
        <taxon>Betaproteobacteria</taxon>
        <taxon>Rhodocyclales</taxon>
        <taxon>Rhodocyclaceae</taxon>
        <taxon>Viridibacterium</taxon>
    </lineage>
</organism>
<dbReference type="InterPro" id="IPR013783">
    <property type="entry name" value="Ig-like_fold"/>
</dbReference>
<keyword evidence="2" id="KW-1185">Reference proteome</keyword>
<gene>
    <name evidence="1" type="ORF">GCM10025770_21110</name>
</gene>
<evidence type="ECO:0000313" key="1">
    <source>
        <dbReference type="EMBL" id="GAA5165498.1"/>
    </source>
</evidence>
<reference evidence="2" key="1">
    <citation type="journal article" date="2019" name="Int. J. Syst. Evol. Microbiol.">
        <title>The Global Catalogue of Microorganisms (GCM) 10K type strain sequencing project: providing services to taxonomists for standard genome sequencing and annotation.</title>
        <authorList>
            <consortium name="The Broad Institute Genomics Platform"/>
            <consortium name="The Broad Institute Genome Sequencing Center for Infectious Disease"/>
            <person name="Wu L."/>
            <person name="Ma J."/>
        </authorList>
    </citation>
    <scope>NUCLEOTIDE SEQUENCE [LARGE SCALE GENOMIC DNA]</scope>
    <source>
        <strain evidence="2">JCM 18715</strain>
    </source>
</reference>
<name>A0ABP9QQ29_9RHOO</name>
<comment type="caution">
    <text evidence="1">The sequence shown here is derived from an EMBL/GenBank/DDBJ whole genome shotgun (WGS) entry which is preliminary data.</text>
</comment>
<proteinExistence type="predicted"/>
<dbReference type="EMBL" id="BAABLD010000008">
    <property type="protein sequence ID" value="GAA5165498.1"/>
    <property type="molecule type" value="Genomic_DNA"/>
</dbReference>
<dbReference type="Proteomes" id="UP001500547">
    <property type="component" value="Unassembled WGS sequence"/>
</dbReference>
<sequence>MPSALSLPRFFLLLRAGLLAMVLLPLLSGCGGGLADEDDDGYTITSLVWSPSAPTSGTPVSVTSTVTTTGNIKSSDLVYAWTQTSGPAVTLTGADTATVYFTAPTVSVSTDVVLKLTVTSGSLTANKSATITISP</sequence>